<dbReference type="Pfam" id="PF09425">
    <property type="entry name" value="Jas_motif"/>
    <property type="match status" value="1"/>
</dbReference>
<proteinExistence type="evidence at transcript level"/>
<dbReference type="Pfam" id="PF06200">
    <property type="entry name" value="tify"/>
    <property type="match status" value="1"/>
</dbReference>
<dbReference type="AlphaFoldDB" id="B8LL51"/>
<dbReference type="GO" id="GO:0031347">
    <property type="term" value="P:regulation of defense response"/>
    <property type="evidence" value="ECO:0007669"/>
    <property type="project" value="TreeGrafter"/>
</dbReference>
<name>B8LL51_PICSI</name>
<evidence type="ECO:0000256" key="1">
    <source>
        <dbReference type="ARBA" id="ARBA00008614"/>
    </source>
</evidence>
<sequence length="484" mass="51868">MERDSVVARDFLGLSGGKDISRGSNGSESKSSTSAAQVQAQSQAQQREEMKPYLKDNGVCLANISLQWPYSNKPAALEQFISFKQEGPKKSSFDQLSNSGFRPISTADAFDLINKSAPGMQKNFNHDPMARNTIESGNYYSGQNGALSRHFGLSHITYSAHPFDEQGSSGYNMQKVGTFPCSNHSLSVSNLGSPAYFKGEQAAGTTAPLMRQFQGMPLAGQHSFLPVVGASASTTIPGAVASVSEKPAGAQLTIFYAGSVNVYDDVPADKAQAIMFLAGNGNFWSGKTATPPSQSPAMPISVATNGHARQATPIGPRLSNALSPTNPQVHSQNSHATVQTSQSITAISSAGDSQTNQNNGASSNLHETPKVNAAVSTPAPIMPRAVPQARKASLARFLEKRKERVCTKAPYQTKKSFDDSSHGEVPLSPTRSSTPLVDGYKSQRNEFMPRSEEKASCLGKEQHEQPWPPKVEKNEIKECQLQLT</sequence>
<evidence type="ECO:0000259" key="3">
    <source>
        <dbReference type="PROSITE" id="PS51320"/>
    </source>
</evidence>
<accession>B8LL51</accession>
<dbReference type="GO" id="GO:2000022">
    <property type="term" value="P:regulation of jasmonic acid mediated signaling pathway"/>
    <property type="evidence" value="ECO:0007669"/>
    <property type="project" value="TreeGrafter"/>
</dbReference>
<dbReference type="InterPro" id="IPR040390">
    <property type="entry name" value="TIFY/JAZ"/>
</dbReference>
<dbReference type="InterPro" id="IPR018467">
    <property type="entry name" value="CCT_CS"/>
</dbReference>
<feature type="region of interest" description="Disordered" evidence="2">
    <location>
        <begin position="1"/>
        <end position="48"/>
    </location>
</feature>
<evidence type="ECO:0000256" key="2">
    <source>
        <dbReference type="SAM" id="MobiDB-lite"/>
    </source>
</evidence>
<protein>
    <recommendedName>
        <fullName evidence="3">Tify domain-containing protein</fullName>
    </recommendedName>
</protein>
<dbReference type="OMA" id="EHIDPAP"/>
<dbReference type="GO" id="GO:0009611">
    <property type="term" value="P:response to wounding"/>
    <property type="evidence" value="ECO:0007669"/>
    <property type="project" value="TreeGrafter"/>
</dbReference>
<dbReference type="GO" id="GO:0005634">
    <property type="term" value="C:nucleus"/>
    <property type="evidence" value="ECO:0007669"/>
    <property type="project" value="TreeGrafter"/>
</dbReference>
<dbReference type="PANTHER" id="PTHR33077:SF90">
    <property type="entry name" value="PROTEIN TIFY 7"/>
    <property type="match status" value="1"/>
</dbReference>
<dbReference type="InterPro" id="IPR010399">
    <property type="entry name" value="Tify_dom"/>
</dbReference>
<organism evidence="4">
    <name type="scientific">Picea sitchensis</name>
    <name type="common">Sitka spruce</name>
    <name type="synonym">Pinus sitchensis</name>
    <dbReference type="NCBI Taxonomy" id="3332"/>
    <lineage>
        <taxon>Eukaryota</taxon>
        <taxon>Viridiplantae</taxon>
        <taxon>Streptophyta</taxon>
        <taxon>Embryophyta</taxon>
        <taxon>Tracheophyta</taxon>
        <taxon>Spermatophyta</taxon>
        <taxon>Pinopsida</taxon>
        <taxon>Pinidae</taxon>
        <taxon>Conifers I</taxon>
        <taxon>Pinales</taxon>
        <taxon>Pinaceae</taxon>
        <taxon>Picea</taxon>
    </lineage>
</organism>
<feature type="compositionally biased region" description="Basic and acidic residues" evidence="2">
    <location>
        <begin position="441"/>
        <end position="473"/>
    </location>
</feature>
<feature type="compositionally biased region" description="Low complexity" evidence="2">
    <location>
        <begin position="22"/>
        <end position="45"/>
    </location>
</feature>
<feature type="compositionally biased region" description="Polar residues" evidence="2">
    <location>
        <begin position="320"/>
        <end position="366"/>
    </location>
</feature>
<dbReference type="SMART" id="SM00979">
    <property type="entry name" value="TIFY"/>
    <property type="match status" value="1"/>
</dbReference>
<reference evidence="4" key="1">
    <citation type="submission" date="2007-06" db="EMBL/GenBank/DDBJ databases">
        <title>Full length cDNA sequences from Sitka Spruce (Picea sitchensis).</title>
        <authorList>
            <person name="Ralph S.G."/>
            <person name="Chun H.E."/>
            <person name="Liao N."/>
            <person name="Ali J."/>
            <person name="Reid K."/>
            <person name="Kolosova N."/>
            <person name="Cooper N."/>
            <person name="Cullis C."/>
            <person name="Jancsik S."/>
            <person name="Moore R."/>
            <person name="Mayo M."/>
            <person name="Wagner S."/>
            <person name="Holt R.A."/>
            <person name="Jones S.J.M."/>
            <person name="Marra M.A."/>
            <person name="Ritland C.E."/>
            <person name="Ritland K."/>
            <person name="Bohlmann J."/>
        </authorList>
    </citation>
    <scope>NUCLEOTIDE SEQUENCE</scope>
    <source>
        <tissue evidence="4">Green portion of the leader tissue</tissue>
    </source>
</reference>
<evidence type="ECO:0000313" key="4">
    <source>
        <dbReference type="EMBL" id="ABR16381.1"/>
    </source>
</evidence>
<comment type="similarity">
    <text evidence="1">Belongs to the TIFY/JAZ family.</text>
</comment>
<feature type="region of interest" description="Disordered" evidence="2">
    <location>
        <begin position="413"/>
        <end position="473"/>
    </location>
</feature>
<feature type="domain" description="Tify" evidence="3">
    <location>
        <begin position="245"/>
        <end position="280"/>
    </location>
</feature>
<dbReference type="EMBL" id="EF676480">
    <property type="protein sequence ID" value="ABR16381.1"/>
    <property type="molecule type" value="mRNA"/>
</dbReference>
<dbReference type="PROSITE" id="PS51320">
    <property type="entry name" value="TIFY"/>
    <property type="match status" value="1"/>
</dbReference>
<feature type="region of interest" description="Disordered" evidence="2">
    <location>
        <begin position="306"/>
        <end position="368"/>
    </location>
</feature>
<dbReference type="PANTHER" id="PTHR33077">
    <property type="entry name" value="PROTEIN TIFY 4A-RELATED-RELATED"/>
    <property type="match status" value="1"/>
</dbReference>